<accession>A0A9D3LNT5</accession>
<reference evidence="2" key="1">
    <citation type="submission" date="2021-01" db="EMBL/GenBank/DDBJ databases">
        <title>A chromosome-scale assembly of European eel, Anguilla anguilla.</title>
        <authorList>
            <person name="Henkel C."/>
            <person name="Jong-Raadsen S.A."/>
            <person name="Dufour S."/>
            <person name="Weltzien F.-A."/>
            <person name="Palstra A.P."/>
            <person name="Pelster B."/>
            <person name="Spaink H.P."/>
            <person name="Van Den Thillart G.E."/>
            <person name="Jansen H."/>
            <person name="Zahm M."/>
            <person name="Klopp C."/>
            <person name="Cedric C."/>
            <person name="Louis A."/>
            <person name="Berthelot C."/>
            <person name="Parey E."/>
            <person name="Roest Crollius H."/>
            <person name="Montfort J."/>
            <person name="Robinson-Rechavi M."/>
            <person name="Bucao C."/>
            <person name="Bouchez O."/>
            <person name="Gislard M."/>
            <person name="Lluch J."/>
            <person name="Milhes M."/>
            <person name="Lampietro C."/>
            <person name="Lopez Roques C."/>
            <person name="Donnadieu C."/>
            <person name="Braasch I."/>
            <person name="Desvignes T."/>
            <person name="Postlethwait J."/>
            <person name="Bobe J."/>
            <person name="Guiguen Y."/>
            <person name="Dirks R."/>
        </authorList>
    </citation>
    <scope>NUCLEOTIDE SEQUENCE</scope>
    <source>
        <strain evidence="2">Tag_6206</strain>
        <tissue evidence="2">Liver</tissue>
    </source>
</reference>
<proteinExistence type="predicted"/>
<keyword evidence="3" id="KW-1185">Reference proteome</keyword>
<feature type="compositionally biased region" description="Low complexity" evidence="1">
    <location>
        <begin position="133"/>
        <end position="145"/>
    </location>
</feature>
<comment type="caution">
    <text evidence="2">The sequence shown here is derived from an EMBL/GenBank/DDBJ whole genome shotgun (WGS) entry which is preliminary data.</text>
</comment>
<dbReference type="EMBL" id="JAFIRN010000017">
    <property type="protein sequence ID" value="KAG5831858.1"/>
    <property type="molecule type" value="Genomic_DNA"/>
</dbReference>
<organism evidence="2 3">
    <name type="scientific">Anguilla anguilla</name>
    <name type="common">European freshwater eel</name>
    <name type="synonym">Muraena anguilla</name>
    <dbReference type="NCBI Taxonomy" id="7936"/>
    <lineage>
        <taxon>Eukaryota</taxon>
        <taxon>Metazoa</taxon>
        <taxon>Chordata</taxon>
        <taxon>Craniata</taxon>
        <taxon>Vertebrata</taxon>
        <taxon>Euteleostomi</taxon>
        <taxon>Actinopterygii</taxon>
        <taxon>Neopterygii</taxon>
        <taxon>Teleostei</taxon>
        <taxon>Anguilliformes</taxon>
        <taxon>Anguillidae</taxon>
        <taxon>Anguilla</taxon>
    </lineage>
</organism>
<evidence type="ECO:0000313" key="2">
    <source>
        <dbReference type="EMBL" id="KAG5831858.1"/>
    </source>
</evidence>
<protein>
    <submittedName>
        <fullName evidence="2">Uncharacterized protein</fullName>
    </submittedName>
</protein>
<feature type="region of interest" description="Disordered" evidence="1">
    <location>
        <begin position="220"/>
        <end position="257"/>
    </location>
</feature>
<name>A0A9D3LNT5_ANGAN</name>
<gene>
    <name evidence="2" type="ORF">ANANG_G00284480</name>
</gene>
<evidence type="ECO:0000313" key="3">
    <source>
        <dbReference type="Proteomes" id="UP001044222"/>
    </source>
</evidence>
<feature type="region of interest" description="Disordered" evidence="1">
    <location>
        <begin position="83"/>
        <end position="190"/>
    </location>
</feature>
<sequence>MTRLSGTPSGCDLFFWGWGRGSVRALRVRTRGALLPCGRRRRAGGGGRAALPRAGGGGVAFESPVGVDCSSRAPLHLAGGAARRLRPAGPPLPRNPPEGTAPCPQHRTPRGSRWPVERRAVSLAPPPRDRRTPSLLSVPSTSASSGRSAGPEPGLSDRQTPSSCHARMQRRPLSLPPCGSTSRKFPEREFEARRASVRACRRIWAWPTCRRVRASFARQPVGRKTRFSSSFRARVTRGRPQSLPGAPRTAKPQVEVS</sequence>
<evidence type="ECO:0000256" key="1">
    <source>
        <dbReference type="SAM" id="MobiDB-lite"/>
    </source>
</evidence>
<dbReference type="Proteomes" id="UP001044222">
    <property type="component" value="Chromosome 17"/>
</dbReference>
<dbReference type="AlphaFoldDB" id="A0A9D3LNT5"/>